<keyword evidence="2" id="KW-1185">Reference proteome</keyword>
<dbReference type="EMBL" id="JAOTEM010000002">
    <property type="protein sequence ID" value="MCU7617951.1"/>
    <property type="molecule type" value="Genomic_DNA"/>
</dbReference>
<reference evidence="2" key="1">
    <citation type="submission" date="2023-07" db="EMBL/GenBank/DDBJ databases">
        <title>Chryseobacterium sp. strain PBS4-4 Genome sequencing and assembly.</title>
        <authorList>
            <person name="Jung Y."/>
        </authorList>
    </citation>
    <scope>NUCLEOTIDE SEQUENCE [LARGE SCALE GENOMIC DNA]</scope>
    <source>
        <strain evidence="2">PBS4-4</strain>
    </source>
</reference>
<name>A0ABT2W6X1_9FLAO</name>
<sequence>MYGSVKGLKENQIKTLKLKQGNKVLRSVELISGKSILVKDSLNTEYYDFDDENRLISVKSVKDNWEQNFILNFKDNNINQVSRKINNNGIVVFNKFSKVLFNNSLYEEREVYNFDSKKNDSLYVFRTRYFFNQENPDLSYKETYDNRNVWSKKYFNQTEVRKKVFKDYFIVDSTLQKDYKVTKYHFENYPNRQIIIIEKDSIITIHKENEKKVSEKLEYAGLPFREIFYNENENVKEKIIYRNYQNTFNDWILWEERKYDGKGKLISRRRPNKKEYKLINGVLTFRSSVSRINTRDYIWSDHKRKYFEYYYAKIYSPSILLNLNVSNRLIQNFDTTSIFESDEMIYMNIKFQNDTKIISEYSSSEDVRKEGIRTAKTLRRYSDSYFTDLEVEAETFSEKKYSINICENLNLLSFPIHTFLIKEEN</sequence>
<dbReference type="Proteomes" id="UP001208649">
    <property type="component" value="Unassembled WGS sequence"/>
</dbReference>
<evidence type="ECO:0000313" key="2">
    <source>
        <dbReference type="Proteomes" id="UP001208649"/>
    </source>
</evidence>
<accession>A0ABT2W6X1</accession>
<dbReference type="RefSeq" id="WP_263003379.1">
    <property type="nucleotide sequence ID" value="NZ_JAOTEM010000002.1"/>
</dbReference>
<gene>
    <name evidence="1" type="ORF">NZ698_12145</name>
</gene>
<organism evidence="1 2">
    <name type="scientific">Chryseobacterium edaphi</name>
    <dbReference type="NCBI Taxonomy" id="2976532"/>
    <lineage>
        <taxon>Bacteria</taxon>
        <taxon>Pseudomonadati</taxon>
        <taxon>Bacteroidota</taxon>
        <taxon>Flavobacteriia</taxon>
        <taxon>Flavobacteriales</taxon>
        <taxon>Weeksellaceae</taxon>
        <taxon>Chryseobacterium group</taxon>
        <taxon>Chryseobacterium</taxon>
    </lineage>
</organism>
<proteinExistence type="predicted"/>
<comment type="caution">
    <text evidence="1">The sequence shown here is derived from an EMBL/GenBank/DDBJ whole genome shotgun (WGS) entry which is preliminary data.</text>
</comment>
<evidence type="ECO:0000313" key="1">
    <source>
        <dbReference type="EMBL" id="MCU7617951.1"/>
    </source>
</evidence>
<protein>
    <submittedName>
        <fullName evidence="1">Uncharacterized protein</fullName>
    </submittedName>
</protein>